<dbReference type="Gene3D" id="3.50.50.60">
    <property type="entry name" value="FAD/NAD(P)-binding domain"/>
    <property type="match status" value="1"/>
</dbReference>
<keyword evidence="3" id="KW-0560">Oxidoreductase</keyword>
<sequence length="367" mass="41377">MSFSQEKVIIIGAGIVGLMTALELIEHGYHVEIFDQTDAAKAASWAGGGILSPMYPWKYHPAVNQLAQFGKQSYLSWNQKVMPISGIDFEIEQVGMLIFDHDQYDRGLNYAHDFHEPEQASSLLTQEDLHQLNPRLNKTLDFAVYFPQLANVRNPRLTQSVLKYLQQHQNVTIRQHIAITKFTRDRSKIIAALDDQGNAYSADHYVIATGAWTESLIQPFGLKLEIKPIHGQMVLYKTPEKWLPNMCMNNTMYLIPRRDGHIVCGSSTNDFGFDRNVREDISQNIIQSALSLVPDLADFPIVKQWSGLRPGSPTGVPKIGRVADLNNLWMNAGHYRNGLVMAPASARLLREQMQGIETFVDAGPYQI</sequence>
<dbReference type="SUPFAM" id="SSF51905">
    <property type="entry name" value="FAD/NAD(P)-binding domain"/>
    <property type="match status" value="1"/>
</dbReference>
<accession>A0A240EFE6</accession>
<dbReference type="PANTHER" id="PTHR13847">
    <property type="entry name" value="SARCOSINE DEHYDROGENASE-RELATED"/>
    <property type="match status" value="1"/>
</dbReference>
<comment type="pathway">
    <text evidence="1">Cofactor biosynthesis; thiamine diphosphate biosynthesis.</text>
</comment>
<dbReference type="RefSeq" id="WP_228150480.1">
    <property type="nucleotide sequence ID" value="NZ_BAABHT010000013.1"/>
</dbReference>
<dbReference type="NCBIfam" id="TIGR02352">
    <property type="entry name" value="thiamin_ThiO"/>
    <property type="match status" value="1"/>
</dbReference>
<dbReference type="EMBL" id="OANT01000014">
    <property type="protein sequence ID" value="SNX46650.1"/>
    <property type="molecule type" value="Genomic_DNA"/>
</dbReference>
<proteinExistence type="predicted"/>
<evidence type="ECO:0000313" key="6">
    <source>
        <dbReference type="Proteomes" id="UP000219042"/>
    </source>
</evidence>
<evidence type="ECO:0000256" key="2">
    <source>
        <dbReference type="ARBA" id="ARBA00022977"/>
    </source>
</evidence>
<dbReference type="GO" id="GO:0005737">
    <property type="term" value="C:cytoplasm"/>
    <property type="evidence" value="ECO:0007669"/>
    <property type="project" value="TreeGrafter"/>
</dbReference>
<dbReference type="GO" id="GO:0016491">
    <property type="term" value="F:oxidoreductase activity"/>
    <property type="evidence" value="ECO:0007669"/>
    <property type="project" value="UniProtKB-KW"/>
</dbReference>
<evidence type="ECO:0000256" key="3">
    <source>
        <dbReference type="ARBA" id="ARBA00023002"/>
    </source>
</evidence>
<reference evidence="6" key="1">
    <citation type="submission" date="2016-09" db="EMBL/GenBank/DDBJ databases">
        <authorList>
            <person name="Varghese N."/>
            <person name="Submissions S."/>
        </authorList>
    </citation>
    <scope>NUCLEOTIDE SEQUENCE [LARGE SCALE GENOMIC DNA]</scope>
    <source>
        <strain evidence="6">ANC 4466</strain>
    </source>
</reference>
<dbReference type="GO" id="GO:0009229">
    <property type="term" value="P:thiamine diphosphate biosynthetic process"/>
    <property type="evidence" value="ECO:0007669"/>
    <property type="project" value="UniProtKB-UniPathway"/>
</dbReference>
<dbReference type="GO" id="GO:0009228">
    <property type="term" value="P:thiamine biosynthetic process"/>
    <property type="evidence" value="ECO:0007669"/>
    <property type="project" value="UniProtKB-KW"/>
</dbReference>
<dbReference type="InterPro" id="IPR036188">
    <property type="entry name" value="FAD/NAD-bd_sf"/>
</dbReference>
<feature type="domain" description="FAD dependent oxidoreductase" evidence="4">
    <location>
        <begin position="7"/>
        <end position="351"/>
    </location>
</feature>
<dbReference type="InterPro" id="IPR012727">
    <property type="entry name" value="Gly_oxidase_ThiO"/>
</dbReference>
<dbReference type="Proteomes" id="UP000219042">
    <property type="component" value="Unassembled WGS sequence"/>
</dbReference>
<keyword evidence="6" id="KW-1185">Reference proteome</keyword>
<name>A0A240EFE6_9GAMM</name>
<dbReference type="UniPathway" id="UPA00060"/>
<organism evidence="5 6">
    <name type="scientific">Acinetobacter puyangensis</name>
    <dbReference type="NCBI Taxonomy" id="1096779"/>
    <lineage>
        <taxon>Bacteria</taxon>
        <taxon>Pseudomonadati</taxon>
        <taxon>Pseudomonadota</taxon>
        <taxon>Gammaproteobacteria</taxon>
        <taxon>Moraxellales</taxon>
        <taxon>Moraxellaceae</taxon>
        <taxon>Acinetobacter</taxon>
    </lineage>
</organism>
<protein>
    <submittedName>
        <fullName evidence="5">Glycine oxidase</fullName>
    </submittedName>
</protein>
<dbReference type="Gene3D" id="3.30.9.10">
    <property type="entry name" value="D-Amino Acid Oxidase, subunit A, domain 2"/>
    <property type="match status" value="1"/>
</dbReference>
<keyword evidence="2" id="KW-0784">Thiamine biosynthesis</keyword>
<dbReference type="SUPFAM" id="SSF54373">
    <property type="entry name" value="FAD-linked reductases, C-terminal domain"/>
    <property type="match status" value="1"/>
</dbReference>
<evidence type="ECO:0000256" key="1">
    <source>
        <dbReference type="ARBA" id="ARBA00004948"/>
    </source>
</evidence>
<dbReference type="PANTHER" id="PTHR13847:SF289">
    <property type="entry name" value="GLYCINE OXIDASE"/>
    <property type="match status" value="1"/>
</dbReference>
<evidence type="ECO:0000313" key="5">
    <source>
        <dbReference type="EMBL" id="SNX46650.1"/>
    </source>
</evidence>
<evidence type="ECO:0000259" key="4">
    <source>
        <dbReference type="Pfam" id="PF01266"/>
    </source>
</evidence>
<dbReference type="InterPro" id="IPR006076">
    <property type="entry name" value="FAD-dep_OxRdtase"/>
</dbReference>
<gene>
    <name evidence="5" type="ORF">SAMN05421731_11464</name>
</gene>
<dbReference type="GO" id="GO:0050660">
    <property type="term" value="F:flavin adenine dinucleotide binding"/>
    <property type="evidence" value="ECO:0007669"/>
    <property type="project" value="InterPro"/>
</dbReference>
<dbReference type="AlphaFoldDB" id="A0A240EFE6"/>
<dbReference type="Pfam" id="PF01266">
    <property type="entry name" value="DAO"/>
    <property type="match status" value="1"/>
</dbReference>